<feature type="disulfide bond" evidence="8">
    <location>
        <begin position="957"/>
        <end position="966"/>
    </location>
</feature>
<feature type="domain" description="DSL" evidence="15">
    <location>
        <begin position="1076"/>
        <end position="1120"/>
    </location>
</feature>
<keyword evidence="6 8" id="KW-1015">Disulfide bond</keyword>
<sequence>MPCFNNATCNNTDDGGGFNCTCKNGYFGEFCDQENACILNSPCLNNSTCNLTDAGNVTCLCSDGFTGEFCQNVDGCSIKPCLHNGTCNITDFDGGYNCSCLTGYSGINCELYDTCILNTPCLNNGTCFNSTYDGNFTCLCTESFTGERCETNIMLGCDLTPCLNNATCINTDILGGYECNCTDGYTDVNCSTKVLPGCDSSPCQNNGTCEDSSNGEINCTCADGFSGDFCERSIADPCLSEPCPNNATCTGNSNLGNYSCLCPDDFYGDACEIYCRAKDDCTGHYICNTTDGSKICIPDYGGELCVQPMVDLSTCPPPVNATANDFSGIWQGSYQCDNGVNFTFKLTLYQDELSSLNGRMEFMSSTQEGSHFVEGFVSETSLIASPGEWINEGSNKFSISASSDSKFANLTVSVYDDECNPNNHVNGFAERLQDQCLNNGSCIRGESSEYGDFECCCPNNFSGRFCETPLGCNSDPCQNGGVCHENSNGSPNCTCADNYYGPLCDVYCEEEDTCNGHFKCNEVGAKVCLLGWSGNNCKEADPSYSHCPSNTNFTDVKGSWVANYMCDGKDMTFELHVLIQSGDFWTGAVDLYDAGVFIGNHSIILLLREDGEMSLIKTSWIVNPGSTYSDISFFGASIDEDFKTIRDGEMDCDDSPLTIYRKSEQKCQNGGQCARNGTSEYCCCPEGFDGVSCEIQISPCDLNSCPNNATCNATSATTYDCICPEGFTGPTCQTPLPCSATPCFGNATCFDNPDGNFTCDCPEYFTGVTCDMEINPCESSPCQNNGTCENGLFNNYTCNCLSSFGGDNCETEKTKGCKPTSCLNNGTCYENDNGFGTCNCTSYFTGQKCETPLYCASNPCFNEATCVEGSGNFTCECTNMYMGPLCNETIPDICDPNQCYNNATCIDLTDGNFTCNCTGKFEGKFCNVTKMTMCDLKPCDNNGTCIDLPDGNFTCNCTEQFMGVRCNETVPMPCDAKPCYNNATCVNLPDGNYTCNCTEFFNGTLCNESIPYGCQLQQCENNATCEDIENRDFLCICPTNFTGRYCENEILFGCESAPCLNNGTCNETSIGGEFECTCSNYFYGNVCDVYCKPQDTCRGHYTCDENGGKVCLDGWRGDECTTRVDDRDFCPKELPTDLSGTWEGSMVCNGSSVSILVNINRYNLIHNGTISFTIHEEEIYTYTNTFSGIYQPEPERKLYLASGDWVGDPPSVYSPIGLAISDIDYNDTMASQAQIDVLGDNGCTNLTLERQGFCKNKGKCLVDTIGGENSKYCCCLKGFKGRNCEIRIMPCDSSPCFNNGTCENVRYDNFTCTCSPGWGGKQCDADIPKPCENDPCSNNATCENIDAVNFNCKCLPDTTGETCETEIKPGCSSSPCENNATCTDSNFGHNVTCNCTELYTGETCGVRITMCNESSCLNGGTCEEHPTMLAFTCNCSTNYTGDRCETEIIDCDPNPCLNGATCNATGLALECICPPQFAGERCNECKAGFTGDLCDEPVNACASSPCKHNGTCENVGSSYECNCTDGYSGQNCQIPPPSDTSLCLTTLLSPLNYDDIKQYIKMKVLQSGLSEVTQCNCDIEIELEENIEFRNTDGDRQWRLKYSIIGIDSLGDASVIELEEKFKVGEINVQNPKGDNYTLCEKDPAYKPIDELYTVYLNRIPSLLPIANLTEAIKTCWENKGSVTNCTRARADLAILIDSSSSVIDSDFEKVKLFAKNVIRDLSGDFSIAVVTFSDDVTIHFKLGEYPEKVDMYTQIDLIPRKSGSTNTKDLFERLPSEIMGPNNRNDAIDIALLITDGASKDGPIDSAVATAKAANIEVFVVGVETAELSERELELIASDPIGEHLFMAANFSTLPKVTYAIEETSCVENRTVTPNITITQYGFVKEYTQDRSGVWKVFYGVVRNDKIMDPNTQSQPDLRPCINLLSPGGQQFEVIEEKAKPCDDEFSFYIDLEQIFVEEDIDSFESKAVNAWSMTISPSACSWEDPAPAFIVMKESYVIWKYDKDQAKCQALCQVESACKAIQWNEGECKLLNTALEDIPKDDLSFNSDDDVFIQDCTRSAQLMGYTMDVQYHSTELYIDLDTKTKLYRIFYFLLVNNTCTQPEIWPTMNTTYLTPLPSFTNGQYTIIPPNQNLVVSYDKHFESPLHRKARETDFPRYEEVLTEFLKAKNQNDSRYDTLRVYVYNQIRTIDEDGNDGWALIYFVRINPFLSPDEIPELPDLGDITNITSLNRDETVSLEDAHSIYLPHWLSRLDFGKINMAIETTIRESNNKYENTTEYKTRVDPAIRDEYVTADGDLQTRYYFFFIENNNTKKLGEIRPINLTNLNSKLNFNSPREYQYRAVNGEGLEDYGMHHSLILSRPILTKDLDAIGTKLREVWVNKAGGSFNVTGLNVIRQDEALNFVNKSDATYWELAYFVEENGKLLSPEIDSANKNAVKLKLNEYTASGVKYGDALLSTLDVNINEPNVYETKEKLFKIIVSPVVSESDYPEFETQLSDIWTNQYKEDFHQPLNVSICGSQTRMDKQGNIMSELLYRVNKLEKPKFTLYPMDVSDPPLNSTTLKENLHVNATNGEAYVITTNIQTRRPEKGYTVLLDKWVQDSDKDKLKKAIVDTWVQEKNMTAEAVSVEIWNQYKVVDPTCNDYVKLLYFVSVNDVLVDAMLVQWTNENMVALKTKISEEFGDKYMAVQDRYTWNILSAFTVYVKGRISDSQLPKFEEAVKSTFQENVTVKVCGAELYIGDRWELITGIKAFVTMESELLHSVLYPPLDLDELETSLNKNRKKRDTASGTISLYSGLRKDPYDDFFNLPIATSIILTKGDADKLFDGIKAAWTTKYPELDDVTISLGKVEDAVGKLGVMVYNVLYGLYNDGEKITPKDASAPTYTDLVNVSTTPQFMAYSETITITSTVYSPYVGGNLIAANREYLETGLNSTWEDSSIKILGAIHHANPTDSFDRVSQVLYSAHKDNVMLKPWVNAGPSINELNNWLSERNIDGLNSYGGARPKRVWSVMVNEPNTKSDEDIKQAIQEAWNSNIEAGEPTIEIIGEERYTSQSGSWNTLKKVTYIASLEDATYTELYDVPSAGDIQCDCMAKQAYRLFLKKSDSEVDVQSMKDALQKAWKTANSGVDDITINVHQDVLDDDTSYINDDHESVTGFTYTVTVEGADPSPVFIRPPTNDQIKSALTESDFTPCDCNPKRKGSIMVTPNVLPSEVDSLEDDMKKAILDANPGFTEDDLEVEITDFKNDKQTSSGDLIGTIEYTIQSKLGNDVSDIVLPTIDQWDAKISSTNKAIYTGQMMDRVINNALQNNWVIIVIVCSVVVGVILLILVLVKFLSLRKQEKLEEKDLEKRTKEIQESNYHDNEQFSETPKVQQYQTRDDESWNKVLRYEARIV</sequence>
<feature type="disulfide bond" evidence="8">
    <location>
        <begin position="1037"/>
        <end position="1046"/>
    </location>
</feature>
<keyword evidence="3 10" id="KW-0732">Signal</keyword>
<dbReference type="FunFam" id="2.10.25.10:FF:000173">
    <property type="entry name" value="Neurogenic locus notch protein 2"/>
    <property type="match status" value="1"/>
</dbReference>
<feature type="disulfide bond" evidence="8">
    <location>
        <begin position="1395"/>
        <end position="1404"/>
    </location>
</feature>
<feature type="disulfide bond" evidence="8">
    <location>
        <begin position="22"/>
        <end position="31"/>
    </location>
</feature>
<feature type="domain" description="EGF-like" evidence="13">
    <location>
        <begin position="1367"/>
        <end position="1405"/>
    </location>
</feature>
<dbReference type="CDD" id="cd00054">
    <property type="entry name" value="EGF_CA"/>
    <property type="match status" value="14"/>
</dbReference>
<dbReference type="InterPro" id="IPR001774">
    <property type="entry name" value="DSL"/>
</dbReference>
<feature type="disulfide bond" evidence="8">
    <location>
        <begin position="1059"/>
        <end position="1076"/>
    </location>
</feature>
<feature type="domain" description="EGF-like" evidence="13">
    <location>
        <begin position="930"/>
        <end position="967"/>
    </location>
</feature>
<keyword evidence="1 10" id="KW-0217">Developmental protein</keyword>
<dbReference type="OrthoDB" id="283575at2759"/>
<feature type="disulfide bond" evidence="8">
    <location>
        <begin position="221"/>
        <end position="230"/>
    </location>
</feature>
<keyword evidence="10 12" id="KW-1133">Transmembrane helix</keyword>
<feature type="domain" description="EGF-like" evidence="13">
    <location>
        <begin position="773"/>
        <end position="810"/>
    </location>
</feature>
<feature type="domain" description="EGF-like" evidence="13">
    <location>
        <begin position="696"/>
        <end position="733"/>
    </location>
</feature>
<feature type="domain" description="EGF-like" evidence="13">
    <location>
        <begin position="890"/>
        <end position="927"/>
    </location>
</feature>
<feature type="domain" description="EGF-like" evidence="13">
    <location>
        <begin position="153"/>
        <end position="191"/>
    </location>
</feature>
<feature type="disulfide bond" evidence="9">
    <location>
        <begin position="1111"/>
        <end position="1120"/>
    </location>
</feature>
<dbReference type="PRINTS" id="PR00453">
    <property type="entry name" value="VWFADOMAIN"/>
</dbReference>
<feature type="domain" description="EGF-like" evidence="13">
    <location>
        <begin position="1497"/>
        <end position="1533"/>
    </location>
</feature>
<feature type="disulfide bond" evidence="8">
    <location>
        <begin position="243"/>
        <end position="260"/>
    </location>
</feature>
<feature type="domain" description="EGF-like" evidence="13">
    <location>
        <begin position="72"/>
        <end position="110"/>
    </location>
</feature>
<feature type="domain" description="EGF-like" evidence="13">
    <location>
        <begin position="33"/>
        <end position="71"/>
    </location>
</feature>
<dbReference type="PROSITE" id="PS51051">
    <property type="entry name" value="DSL"/>
    <property type="match status" value="2"/>
</dbReference>
<dbReference type="SUPFAM" id="SSF57196">
    <property type="entry name" value="EGF/Laminin"/>
    <property type="match status" value="22"/>
</dbReference>
<feature type="domain" description="EGF-like" evidence="13">
    <location>
        <begin position="1"/>
        <end position="32"/>
    </location>
</feature>
<feature type="disulfide bond" evidence="8">
    <location>
        <begin position="1435"/>
        <end position="1444"/>
    </location>
</feature>
<dbReference type="PANTHER" id="PTHR12916">
    <property type="entry name" value="CYTOCHROME C OXIDASE POLYPEPTIDE VIC-2"/>
    <property type="match status" value="1"/>
</dbReference>
<dbReference type="Gene3D" id="3.40.50.410">
    <property type="entry name" value="von Willebrand factor, type A domain"/>
    <property type="match status" value="1"/>
</dbReference>
<feature type="domain" description="EGF-like" evidence="13">
    <location>
        <begin position="234"/>
        <end position="272"/>
    </location>
</feature>
<feature type="disulfide bond" evidence="8">
    <location>
        <begin position="1376"/>
        <end position="1393"/>
    </location>
</feature>
<feature type="domain" description="EGF-like" evidence="13">
    <location>
        <begin position="734"/>
        <end position="771"/>
    </location>
</feature>
<dbReference type="Gene3D" id="2.10.25.140">
    <property type="match status" value="3"/>
</dbReference>
<dbReference type="PROSITE" id="PS00022">
    <property type="entry name" value="EGF_1"/>
    <property type="match status" value="26"/>
</dbReference>
<feature type="domain" description="EGF-like" evidence="13">
    <location>
        <begin position="1050"/>
        <end position="1088"/>
    </location>
</feature>
<feature type="disulfide bond" evidence="8">
    <location>
        <begin position="162"/>
        <end position="179"/>
    </location>
</feature>
<name>A0A8S4N0R6_OWEFU</name>
<dbReference type="PROSITE" id="PS00010">
    <property type="entry name" value="ASX_HYDROXYL"/>
    <property type="match status" value="1"/>
</dbReference>
<feature type="disulfide bond" evidence="8">
    <location>
        <begin position="1314"/>
        <end position="1323"/>
    </location>
</feature>
<keyword evidence="5" id="KW-0106">Calcium</keyword>
<evidence type="ECO:0000259" key="15">
    <source>
        <dbReference type="PROSITE" id="PS51051"/>
    </source>
</evidence>
<feature type="domain" description="EGF-like" evidence="13">
    <location>
        <begin position="970"/>
        <end position="1007"/>
    </location>
</feature>
<feature type="disulfide bond" evidence="8">
    <location>
        <begin position="917"/>
        <end position="926"/>
    </location>
</feature>
<dbReference type="Gene3D" id="2.10.25.10">
    <property type="entry name" value="Laminin"/>
    <property type="match status" value="26"/>
</dbReference>
<dbReference type="GO" id="GO:0005509">
    <property type="term" value="F:calcium ion binding"/>
    <property type="evidence" value="ECO:0007669"/>
    <property type="project" value="InterPro"/>
</dbReference>
<dbReference type="GO" id="GO:0016020">
    <property type="term" value="C:membrane"/>
    <property type="evidence" value="ECO:0007669"/>
    <property type="project" value="UniProtKB-SubCell"/>
</dbReference>
<feature type="disulfide bond" evidence="8">
    <location>
        <begin position="840"/>
        <end position="849"/>
    </location>
</feature>
<feature type="transmembrane region" description="Helical" evidence="12">
    <location>
        <begin position="3311"/>
        <end position="3332"/>
    </location>
</feature>
<comment type="caution">
    <text evidence="16">The sequence shown here is derived from an EMBL/GenBank/DDBJ whole genome shotgun (WGS) entry which is preliminary data.</text>
</comment>
<reference evidence="16" key="1">
    <citation type="submission" date="2022-03" db="EMBL/GenBank/DDBJ databases">
        <authorList>
            <person name="Martin C."/>
        </authorList>
    </citation>
    <scope>NUCLEOTIDE SEQUENCE</scope>
</reference>
<feature type="domain" description="EGF-like" evidence="13">
    <location>
        <begin position="194"/>
        <end position="231"/>
    </location>
</feature>
<evidence type="ECO:0000256" key="8">
    <source>
        <dbReference type="PROSITE-ProRule" id="PRU00076"/>
    </source>
</evidence>
<feature type="domain" description="EGF-like" evidence="13">
    <location>
        <begin position="1010"/>
        <end position="1047"/>
    </location>
</feature>
<proteinExistence type="predicted"/>
<feature type="disulfide bond" evidence="8">
    <location>
        <begin position="457"/>
        <end position="466"/>
    </location>
</feature>
<dbReference type="GO" id="GO:0007154">
    <property type="term" value="P:cell communication"/>
    <property type="evidence" value="ECO:0007669"/>
    <property type="project" value="InterPro"/>
</dbReference>
<feature type="domain" description="EGF-like" evidence="13">
    <location>
        <begin position="851"/>
        <end position="887"/>
    </location>
</feature>
<feature type="disulfide bond" evidence="8">
    <location>
        <begin position="1354"/>
        <end position="1363"/>
    </location>
</feature>
<evidence type="ECO:0000256" key="5">
    <source>
        <dbReference type="ARBA" id="ARBA00022837"/>
    </source>
</evidence>
<dbReference type="PROSITE" id="PS50026">
    <property type="entry name" value="EGF_3"/>
    <property type="match status" value="25"/>
</dbReference>
<keyword evidence="17" id="KW-1185">Reference proteome</keyword>
<dbReference type="InterPro" id="IPR001881">
    <property type="entry name" value="EGF-like_Ca-bd_dom"/>
</dbReference>
<keyword evidence="10 12" id="KW-0812">Transmembrane</keyword>
<dbReference type="CDD" id="cd00055">
    <property type="entry name" value="EGF_Lam"/>
    <property type="match status" value="1"/>
</dbReference>
<keyword evidence="10 12" id="KW-0472">Membrane</keyword>
<dbReference type="CDD" id="cd01450">
    <property type="entry name" value="vWFA_subfamily_ECM"/>
    <property type="match status" value="1"/>
</dbReference>
<accession>A0A8S4N0R6</accession>
<feature type="domain" description="EGF-like" evidence="13">
    <location>
        <begin position="1407"/>
        <end position="1445"/>
    </location>
</feature>
<feature type="disulfide bond" evidence="9">
    <location>
        <begin position="528"/>
        <end position="537"/>
    </location>
</feature>
<feature type="disulfide bond" evidence="8">
    <location>
        <begin position="800"/>
        <end position="809"/>
    </location>
</feature>
<dbReference type="Pfam" id="PF00092">
    <property type="entry name" value="VWA"/>
    <property type="match status" value="1"/>
</dbReference>
<feature type="domain" description="EGF-like" evidence="13">
    <location>
        <begin position="111"/>
        <end position="150"/>
    </location>
</feature>
<evidence type="ECO:0000259" key="14">
    <source>
        <dbReference type="PROSITE" id="PS50234"/>
    </source>
</evidence>
<keyword evidence="2 8" id="KW-0245">EGF-like domain</keyword>
<feature type="disulfide bond" evidence="9">
    <location>
        <begin position="508"/>
        <end position="520"/>
    </location>
</feature>
<protein>
    <recommendedName>
        <fullName evidence="10">Delta-like protein</fullName>
    </recommendedName>
</protein>
<feature type="domain" description="EGF-like" evidence="13">
    <location>
        <begin position="427"/>
        <end position="467"/>
    </location>
</feature>
<dbReference type="InterPro" id="IPR002049">
    <property type="entry name" value="LE_dom"/>
</dbReference>
<evidence type="ECO:0000313" key="16">
    <source>
        <dbReference type="EMBL" id="CAH1774350.1"/>
    </source>
</evidence>
<feature type="compositionally biased region" description="Polar residues" evidence="11">
    <location>
        <begin position="3366"/>
        <end position="3376"/>
    </location>
</feature>
<comment type="subcellular location">
    <subcellularLocation>
        <location evidence="10">Membrane</location>
        <topology evidence="10">Single-pass type I membrane protein</topology>
    </subcellularLocation>
</comment>
<dbReference type="PROSITE" id="PS01248">
    <property type="entry name" value="EGF_LAM_1"/>
    <property type="match status" value="1"/>
</dbReference>
<comment type="function">
    <text evidence="10">Putative Notch ligand involved in the mediation of Notch signaling.</text>
</comment>
<feature type="compositionally biased region" description="Basic and acidic residues" evidence="11">
    <location>
        <begin position="3354"/>
        <end position="3364"/>
    </location>
</feature>
<dbReference type="Pfam" id="PF00008">
    <property type="entry name" value="EGF"/>
    <property type="match status" value="10"/>
</dbReference>
<feature type="disulfide bond" evidence="8">
    <location>
        <begin position="997"/>
        <end position="1006"/>
    </location>
</feature>
<dbReference type="InterPro" id="IPR002035">
    <property type="entry name" value="VWF_A"/>
</dbReference>
<dbReference type="PROSITE" id="PS01186">
    <property type="entry name" value="EGF_2"/>
    <property type="match status" value="10"/>
</dbReference>
<comment type="caution">
    <text evidence="8">Lacks conserved residue(s) required for the propagation of feature annotation.</text>
</comment>
<feature type="domain" description="EGF-like" evidence="13">
    <location>
        <begin position="468"/>
        <end position="505"/>
    </location>
</feature>
<gene>
    <name evidence="16" type="ORF">OFUS_LOCUS1831</name>
</gene>
<keyword evidence="7" id="KW-0325">Glycoprotein</keyword>
<feature type="domain" description="VWFA" evidence="14">
    <location>
        <begin position="1692"/>
        <end position="1862"/>
    </location>
</feature>
<evidence type="ECO:0000256" key="2">
    <source>
        <dbReference type="ARBA" id="ARBA00022536"/>
    </source>
</evidence>
<evidence type="ECO:0000256" key="1">
    <source>
        <dbReference type="ARBA" id="ARBA00022473"/>
    </source>
</evidence>
<feature type="disulfide bond" evidence="8">
    <location>
        <begin position="761"/>
        <end position="770"/>
    </location>
</feature>
<dbReference type="SMART" id="SM00179">
    <property type="entry name" value="EGF_CA"/>
    <property type="match status" value="20"/>
</dbReference>
<evidence type="ECO:0000256" key="9">
    <source>
        <dbReference type="PROSITE-ProRule" id="PRU00377"/>
    </source>
</evidence>
<dbReference type="PANTHER" id="PTHR12916:SF4">
    <property type="entry name" value="UNINFLATABLE, ISOFORM C"/>
    <property type="match status" value="1"/>
</dbReference>
<feature type="region of interest" description="Disordered" evidence="11">
    <location>
        <begin position="3354"/>
        <end position="3378"/>
    </location>
</feature>
<dbReference type="EMBL" id="CAIIXF020000001">
    <property type="protein sequence ID" value="CAH1774350.1"/>
    <property type="molecule type" value="Genomic_DNA"/>
</dbReference>
<dbReference type="InterPro" id="IPR000742">
    <property type="entry name" value="EGF"/>
</dbReference>
<evidence type="ECO:0000256" key="12">
    <source>
        <dbReference type="SAM" id="Phobius"/>
    </source>
</evidence>
<feature type="disulfide bond" evidence="8">
    <location>
        <begin position="495"/>
        <end position="504"/>
    </location>
</feature>
<dbReference type="SUPFAM" id="SSF53300">
    <property type="entry name" value="vWA-like"/>
    <property type="match status" value="1"/>
</dbReference>
<feature type="disulfide bond" evidence="8">
    <location>
        <begin position="877"/>
        <end position="886"/>
    </location>
</feature>
<evidence type="ECO:0000259" key="13">
    <source>
        <dbReference type="PROSITE" id="PS50026"/>
    </source>
</evidence>
<dbReference type="Pfam" id="PF12661">
    <property type="entry name" value="hEGF"/>
    <property type="match status" value="1"/>
</dbReference>
<feature type="disulfide bond" evidence="8">
    <location>
        <begin position="1416"/>
        <end position="1433"/>
    </location>
</feature>
<dbReference type="SMART" id="SM00051">
    <property type="entry name" value="DSL"/>
    <property type="match status" value="3"/>
</dbReference>
<evidence type="ECO:0000256" key="3">
    <source>
        <dbReference type="ARBA" id="ARBA00022729"/>
    </source>
</evidence>
<feature type="disulfide bond" evidence="8">
    <location>
        <begin position="181"/>
        <end position="190"/>
    </location>
</feature>
<dbReference type="FunFam" id="2.10.25.10:FF:000063">
    <property type="entry name" value="Slit guidance ligand 2"/>
    <property type="match status" value="1"/>
</dbReference>
<feature type="disulfide bond" evidence="8">
    <location>
        <begin position="140"/>
        <end position="149"/>
    </location>
</feature>
<feature type="disulfide bond" evidence="8">
    <location>
        <begin position="1473"/>
        <end position="1482"/>
    </location>
</feature>
<feature type="disulfide bond" evidence="8">
    <location>
        <begin position="81"/>
        <end position="98"/>
    </location>
</feature>
<dbReference type="SMART" id="SM00327">
    <property type="entry name" value="VWA"/>
    <property type="match status" value="1"/>
</dbReference>
<dbReference type="SMART" id="SM00181">
    <property type="entry name" value="EGF"/>
    <property type="match status" value="27"/>
</dbReference>
<feature type="disulfide bond" evidence="8">
    <location>
        <begin position="262"/>
        <end position="271"/>
    </location>
</feature>
<feature type="disulfide bond" evidence="8">
    <location>
        <begin position="723"/>
        <end position="732"/>
    </location>
</feature>
<evidence type="ECO:0000256" key="7">
    <source>
        <dbReference type="ARBA" id="ARBA00023180"/>
    </source>
</evidence>
<dbReference type="InterPro" id="IPR013032">
    <property type="entry name" value="EGF-like_CS"/>
</dbReference>
<keyword evidence="4 10" id="KW-0677">Repeat</keyword>
<evidence type="ECO:0000256" key="11">
    <source>
        <dbReference type="SAM" id="MobiDB-lite"/>
    </source>
</evidence>
<feature type="disulfide bond" evidence="8">
    <location>
        <begin position="61"/>
        <end position="70"/>
    </location>
</feature>
<feature type="disulfide bond" evidence="8">
    <location>
        <begin position="1523"/>
        <end position="1532"/>
    </location>
</feature>
<organism evidence="16 17">
    <name type="scientific">Owenia fusiformis</name>
    <name type="common">Polychaete worm</name>
    <dbReference type="NCBI Taxonomy" id="6347"/>
    <lineage>
        <taxon>Eukaryota</taxon>
        <taxon>Metazoa</taxon>
        <taxon>Spiralia</taxon>
        <taxon>Lophotrochozoa</taxon>
        <taxon>Annelida</taxon>
        <taxon>Polychaeta</taxon>
        <taxon>Sedentaria</taxon>
        <taxon>Canalipalpata</taxon>
        <taxon>Sabellida</taxon>
        <taxon>Oweniida</taxon>
        <taxon>Oweniidae</taxon>
        <taxon>Owenia</taxon>
    </lineage>
</organism>
<dbReference type="Proteomes" id="UP000749559">
    <property type="component" value="Unassembled WGS sequence"/>
</dbReference>
<evidence type="ECO:0000256" key="10">
    <source>
        <dbReference type="RuleBase" id="RU280815"/>
    </source>
</evidence>
<feature type="domain" description="DSL" evidence="15">
    <location>
        <begin position="493"/>
        <end position="537"/>
    </location>
</feature>
<dbReference type="InterPro" id="IPR036465">
    <property type="entry name" value="vWFA_dom_sf"/>
</dbReference>
<evidence type="ECO:0000256" key="6">
    <source>
        <dbReference type="ARBA" id="ARBA00023157"/>
    </source>
</evidence>
<feature type="domain" description="EGF-like" evidence="13">
    <location>
        <begin position="1447"/>
        <end position="1483"/>
    </location>
</feature>
<feature type="domain" description="EGF-like" evidence="13">
    <location>
        <begin position="1327"/>
        <end position="1364"/>
    </location>
</feature>
<dbReference type="FunFam" id="2.10.25.10:FF:000321">
    <property type="entry name" value="Protein delta homolog 1"/>
    <property type="match status" value="1"/>
</dbReference>
<feature type="disulfide bond" evidence="8">
    <location>
        <begin position="100"/>
        <end position="109"/>
    </location>
</feature>
<dbReference type="InterPro" id="IPR000152">
    <property type="entry name" value="EGF-type_Asp/Asn_hydroxyl_site"/>
</dbReference>
<dbReference type="PROSITE" id="PS50234">
    <property type="entry name" value="VWFA"/>
    <property type="match status" value="1"/>
</dbReference>
<feature type="disulfide bond" evidence="8">
    <location>
        <begin position="1078"/>
        <end position="1087"/>
    </location>
</feature>
<feature type="disulfide bond" evidence="8">
    <location>
        <begin position="121"/>
        <end position="138"/>
    </location>
</feature>
<evidence type="ECO:0000256" key="4">
    <source>
        <dbReference type="ARBA" id="ARBA00022737"/>
    </source>
</evidence>
<dbReference type="Pfam" id="PF01414">
    <property type="entry name" value="DSL"/>
    <property type="match status" value="3"/>
</dbReference>
<feature type="domain" description="EGF-like" evidence="13">
    <location>
        <begin position="813"/>
        <end position="850"/>
    </location>
</feature>
<feature type="disulfide bond" evidence="9">
    <location>
        <begin position="1091"/>
        <end position="1103"/>
    </location>
</feature>
<feature type="domain" description="EGF-like" evidence="13">
    <location>
        <begin position="1287"/>
        <end position="1324"/>
    </location>
</feature>
<feature type="disulfide bond" evidence="8">
    <location>
        <begin position="3"/>
        <end position="20"/>
    </location>
</feature>
<evidence type="ECO:0000313" key="17">
    <source>
        <dbReference type="Proteomes" id="UP000749559"/>
    </source>
</evidence>